<dbReference type="PANTHER" id="PTHR36570:SF3">
    <property type="entry name" value="DISULFIDE BOND FORMATION PROTEIN B"/>
    <property type="match status" value="1"/>
</dbReference>
<evidence type="ECO:0000313" key="16">
    <source>
        <dbReference type="EMBL" id="MBB5015857.1"/>
    </source>
</evidence>
<dbReference type="SUPFAM" id="SSF158442">
    <property type="entry name" value="DsbB-like"/>
    <property type="match status" value="1"/>
</dbReference>
<dbReference type="NCBIfam" id="NF003354">
    <property type="entry name" value="PRK04388.1"/>
    <property type="match status" value="1"/>
</dbReference>
<feature type="topological domain" description="Cytoplasmic" evidence="14">
    <location>
        <begin position="167"/>
        <end position="168"/>
    </location>
</feature>
<dbReference type="InterPro" id="IPR050183">
    <property type="entry name" value="DsbB"/>
</dbReference>
<keyword evidence="7 14" id="KW-0249">Electron transport</keyword>
<dbReference type="InterPro" id="IPR022920">
    <property type="entry name" value="Disulphide_bond_form_DsbB"/>
</dbReference>
<dbReference type="HAMAP" id="MF_00286">
    <property type="entry name" value="DsbB"/>
    <property type="match status" value="1"/>
</dbReference>
<keyword evidence="6 14" id="KW-0812">Transmembrane</keyword>
<evidence type="ECO:0000256" key="12">
    <source>
        <dbReference type="ARBA" id="ARBA00023186"/>
    </source>
</evidence>
<feature type="disulfide bond" description="Redox-active" evidence="14">
    <location>
        <begin position="40"/>
        <end position="43"/>
    </location>
</feature>
<dbReference type="GO" id="GO:0006457">
    <property type="term" value="P:protein folding"/>
    <property type="evidence" value="ECO:0007669"/>
    <property type="project" value="InterPro"/>
</dbReference>
<keyword evidence="5" id="KW-0997">Cell inner membrane</keyword>
<dbReference type="Gene3D" id="1.20.1550.10">
    <property type="entry name" value="DsbB-like"/>
    <property type="match status" value="1"/>
</dbReference>
<feature type="topological domain" description="Periplasmic" evidence="14">
    <location>
        <begin position="31"/>
        <end position="48"/>
    </location>
</feature>
<protein>
    <recommendedName>
        <fullName evidence="14">Disulfide bond formation protein B</fullName>
    </recommendedName>
    <alternativeName>
        <fullName evidence="14">Disulfide oxidoreductase</fullName>
    </alternativeName>
</protein>
<evidence type="ECO:0000256" key="14">
    <source>
        <dbReference type="HAMAP-Rule" id="MF_00286"/>
    </source>
</evidence>
<evidence type="ECO:0000256" key="10">
    <source>
        <dbReference type="ARBA" id="ARBA00023136"/>
    </source>
</evidence>
<name>A0A7W8DER3_9GAMM</name>
<keyword evidence="12 14" id="KW-0143">Chaperone</keyword>
<sequence length="168" mass="18202">MSFNPFAWPFRAQYLLGALLCAALLGYALYAQHVMFLDPCPLCIFQRVAFMVLGAVFLLGAIHGPKSAGGRRAYGVLAALAAAGGMTVAGRHVWLQSLPADEVPACGPGLEYMLEAFPLREVLVRVFSGSGECAEVDWTFLGLSMPAWTLIWFMALGTAALWAGFRRR</sequence>
<gene>
    <name evidence="14" type="primary">dsbB</name>
    <name evidence="16" type="ORF">HNQ58_001767</name>
</gene>
<dbReference type="InterPro" id="IPR003752">
    <property type="entry name" value="DiS_bond_form_DsbB/BdbC"/>
</dbReference>
<dbReference type="Proteomes" id="UP000519004">
    <property type="component" value="Unassembled WGS sequence"/>
</dbReference>
<comment type="subcellular location">
    <subcellularLocation>
        <location evidence="1">Cell inner membrane</location>
        <topology evidence="1">Multi-pass membrane protein</topology>
    </subcellularLocation>
    <subcellularLocation>
        <location evidence="14">Cell membrane</location>
        <topology evidence="14">Multi-pass membrane protein</topology>
    </subcellularLocation>
</comment>
<evidence type="ECO:0000256" key="6">
    <source>
        <dbReference type="ARBA" id="ARBA00022692"/>
    </source>
</evidence>
<comment type="caution">
    <text evidence="16">The sequence shown here is derived from an EMBL/GenBank/DDBJ whole genome shotgun (WGS) entry which is preliminary data.</text>
</comment>
<organism evidence="16 17">
    <name type="scientific">Rehaibacterium terrae</name>
    <dbReference type="NCBI Taxonomy" id="1341696"/>
    <lineage>
        <taxon>Bacteria</taxon>
        <taxon>Pseudomonadati</taxon>
        <taxon>Pseudomonadota</taxon>
        <taxon>Gammaproteobacteria</taxon>
        <taxon>Lysobacterales</taxon>
        <taxon>Lysobacteraceae</taxon>
        <taxon>Rehaibacterium</taxon>
    </lineage>
</organism>
<keyword evidence="3 14" id="KW-0813">Transport</keyword>
<dbReference type="PANTHER" id="PTHR36570">
    <property type="entry name" value="DISULFIDE BOND FORMATION PROTEIN B"/>
    <property type="match status" value="1"/>
</dbReference>
<dbReference type="Pfam" id="PF02600">
    <property type="entry name" value="DsbB"/>
    <property type="match status" value="1"/>
</dbReference>
<comment type="caution">
    <text evidence="14">Lacks conserved residue(s) required for the propagation of feature annotation.</text>
</comment>
<keyword evidence="9 14" id="KW-0560">Oxidoreductase</keyword>
<dbReference type="InterPro" id="IPR023380">
    <property type="entry name" value="DsbB-like_sf"/>
</dbReference>
<evidence type="ECO:0000256" key="3">
    <source>
        <dbReference type="ARBA" id="ARBA00022448"/>
    </source>
</evidence>
<reference evidence="16 17" key="1">
    <citation type="submission" date="2020-08" db="EMBL/GenBank/DDBJ databases">
        <title>Genomic Encyclopedia of Type Strains, Phase IV (KMG-IV): sequencing the most valuable type-strain genomes for metagenomic binning, comparative biology and taxonomic classification.</title>
        <authorList>
            <person name="Goeker M."/>
        </authorList>
    </citation>
    <scope>NUCLEOTIDE SEQUENCE [LARGE SCALE GENOMIC DNA]</scope>
    <source>
        <strain evidence="16 17">DSM 25897</strain>
    </source>
</reference>
<evidence type="ECO:0000256" key="7">
    <source>
        <dbReference type="ARBA" id="ARBA00022982"/>
    </source>
</evidence>
<evidence type="ECO:0000313" key="17">
    <source>
        <dbReference type="Proteomes" id="UP000519004"/>
    </source>
</evidence>
<feature type="topological domain" description="Cytoplasmic" evidence="14">
    <location>
        <begin position="1"/>
        <end position="13"/>
    </location>
</feature>
<evidence type="ECO:0000256" key="5">
    <source>
        <dbReference type="ARBA" id="ARBA00022519"/>
    </source>
</evidence>
<evidence type="ECO:0000256" key="15">
    <source>
        <dbReference type="SAM" id="Phobius"/>
    </source>
</evidence>
<comment type="function">
    <text evidence="14">Required for disulfide bond formation in some periplasmic proteins. Acts by oxidizing the DsbA protein.</text>
</comment>
<feature type="transmembrane region" description="Helical" evidence="15">
    <location>
        <begin position="74"/>
        <end position="94"/>
    </location>
</feature>
<keyword evidence="10 14" id="KW-0472">Membrane</keyword>
<dbReference type="AlphaFoldDB" id="A0A7W8DER3"/>
<dbReference type="RefSeq" id="WP_183948532.1">
    <property type="nucleotide sequence ID" value="NZ_JACHHX010000011.1"/>
</dbReference>
<dbReference type="GO" id="GO:0009055">
    <property type="term" value="F:electron transfer activity"/>
    <property type="evidence" value="ECO:0007669"/>
    <property type="project" value="UniProtKB-UniRule"/>
</dbReference>
<keyword evidence="8 14" id="KW-1133">Transmembrane helix</keyword>
<evidence type="ECO:0000256" key="9">
    <source>
        <dbReference type="ARBA" id="ARBA00023002"/>
    </source>
</evidence>
<evidence type="ECO:0000256" key="1">
    <source>
        <dbReference type="ARBA" id="ARBA00004429"/>
    </source>
</evidence>
<keyword evidence="17" id="KW-1185">Reference proteome</keyword>
<keyword evidence="13 14" id="KW-0676">Redox-active center</keyword>
<feature type="transmembrane region" description="Helical" evidence="15">
    <location>
        <begin position="145"/>
        <end position="165"/>
    </location>
</feature>
<evidence type="ECO:0000256" key="13">
    <source>
        <dbReference type="ARBA" id="ARBA00023284"/>
    </source>
</evidence>
<dbReference type="GO" id="GO:0015035">
    <property type="term" value="F:protein-disulfide reductase activity"/>
    <property type="evidence" value="ECO:0007669"/>
    <property type="project" value="UniProtKB-UniRule"/>
</dbReference>
<evidence type="ECO:0000256" key="8">
    <source>
        <dbReference type="ARBA" id="ARBA00022989"/>
    </source>
</evidence>
<proteinExistence type="inferred from homology"/>
<dbReference type="EMBL" id="JACHHX010000011">
    <property type="protein sequence ID" value="MBB5015857.1"/>
    <property type="molecule type" value="Genomic_DNA"/>
</dbReference>
<evidence type="ECO:0000256" key="2">
    <source>
        <dbReference type="ARBA" id="ARBA00008823"/>
    </source>
</evidence>
<feature type="transmembrane region" description="Helical" evidence="15">
    <location>
        <begin position="44"/>
        <end position="62"/>
    </location>
</feature>
<accession>A0A7W8DER3</accession>
<keyword evidence="11 14" id="KW-1015">Disulfide bond</keyword>
<evidence type="ECO:0000256" key="11">
    <source>
        <dbReference type="ARBA" id="ARBA00023157"/>
    </source>
</evidence>
<feature type="transmembrane region" description="Helical" evidence="15">
    <location>
        <begin position="12"/>
        <end position="32"/>
    </location>
</feature>
<comment type="similarity">
    <text evidence="2 14">Belongs to the DsbB family.</text>
</comment>
<keyword evidence="4 14" id="KW-1003">Cell membrane</keyword>
<evidence type="ECO:0000256" key="4">
    <source>
        <dbReference type="ARBA" id="ARBA00022475"/>
    </source>
</evidence>
<dbReference type="GO" id="GO:0005886">
    <property type="term" value="C:plasma membrane"/>
    <property type="evidence" value="ECO:0007669"/>
    <property type="project" value="UniProtKB-SubCell"/>
</dbReference>